<reference evidence="1" key="2">
    <citation type="submission" date="2025-08" db="UniProtKB">
        <authorList>
            <consortium name="Ensembl"/>
        </authorList>
    </citation>
    <scope>IDENTIFICATION</scope>
    <source>
        <strain evidence="1">Brown Norway</strain>
    </source>
</reference>
<dbReference type="GeneTree" id="ENSGT00960000192269"/>
<name>A0ABK0LFB8_RAT</name>
<sequence length="88" mass="10039">MASNIFCCCYKASDSTSNSASHLSTRVAQQNHPLWGRCFITPDRRTGKLEESSKTLGMNRNAPQRGIQRRHSFNLSNNWIKLCSLRRP</sequence>
<reference evidence="1" key="1">
    <citation type="submission" date="2024-01" db="EMBL/GenBank/DDBJ databases">
        <title>GRCr8: a new rat reference genome assembly contstructed from accurate long reads and long range scaffolding.</title>
        <authorList>
            <person name="Doris P.A."/>
            <person name="Kalbfleisch T."/>
            <person name="Li K."/>
            <person name="Howe K."/>
            <person name="Wood J."/>
        </authorList>
    </citation>
    <scope>NUCLEOTIDE SEQUENCE [LARGE SCALE GENOMIC DNA]</scope>
    <source>
        <strain evidence="1">Brown Norway</strain>
    </source>
</reference>
<evidence type="ECO:0000313" key="2">
    <source>
        <dbReference type="Proteomes" id="UP000002494"/>
    </source>
</evidence>
<proteinExistence type="predicted"/>
<dbReference type="Ensembl" id="ENSRNOT00000164247.1">
    <property type="protein sequence ID" value="ENSRNOP00000102148.1"/>
    <property type="gene ID" value="ENSRNOG00000080488.1"/>
</dbReference>
<accession>A0ABK0LFB8</accession>
<dbReference type="Proteomes" id="UP000002494">
    <property type="component" value="Chromosome 5"/>
</dbReference>
<reference evidence="1" key="3">
    <citation type="submission" date="2025-09" db="UniProtKB">
        <authorList>
            <consortium name="Ensembl"/>
        </authorList>
    </citation>
    <scope>IDENTIFICATION</scope>
    <source>
        <strain evidence="1">Brown Norway</strain>
    </source>
</reference>
<protein>
    <submittedName>
        <fullName evidence="1">Uncharacterized protein</fullName>
    </submittedName>
</protein>
<evidence type="ECO:0000313" key="1">
    <source>
        <dbReference type="Ensembl" id="ENSRNOP00000102148.1"/>
    </source>
</evidence>
<organism evidence="1 2">
    <name type="scientific">Rattus norvegicus</name>
    <name type="common">Rat</name>
    <dbReference type="NCBI Taxonomy" id="10116"/>
    <lineage>
        <taxon>Eukaryota</taxon>
        <taxon>Metazoa</taxon>
        <taxon>Chordata</taxon>
        <taxon>Craniata</taxon>
        <taxon>Vertebrata</taxon>
        <taxon>Euteleostomi</taxon>
        <taxon>Mammalia</taxon>
        <taxon>Eutheria</taxon>
        <taxon>Euarchontoglires</taxon>
        <taxon>Glires</taxon>
        <taxon>Rodentia</taxon>
        <taxon>Myomorpha</taxon>
        <taxon>Muroidea</taxon>
        <taxon>Muridae</taxon>
        <taxon>Murinae</taxon>
        <taxon>Rattus</taxon>
    </lineage>
</organism>
<keyword evidence="2" id="KW-1185">Reference proteome</keyword>